<evidence type="ECO:0000313" key="2">
    <source>
        <dbReference type="EMBL" id="KIW30378.1"/>
    </source>
</evidence>
<dbReference type="VEuPathDB" id="FungiDB:PV07_06127"/>
<dbReference type="AlphaFoldDB" id="A0A0D2CGW2"/>
<gene>
    <name evidence="2" type="ORF">PV07_06127</name>
</gene>
<keyword evidence="3" id="KW-1185">Reference proteome</keyword>
<reference evidence="2 3" key="1">
    <citation type="submission" date="2015-01" db="EMBL/GenBank/DDBJ databases">
        <title>The Genome Sequence of Cladophialophora immunda CBS83496.</title>
        <authorList>
            <consortium name="The Broad Institute Genomics Platform"/>
            <person name="Cuomo C."/>
            <person name="de Hoog S."/>
            <person name="Gorbushina A."/>
            <person name="Stielow B."/>
            <person name="Teixiera M."/>
            <person name="Abouelleil A."/>
            <person name="Chapman S.B."/>
            <person name="Priest M."/>
            <person name="Young S.K."/>
            <person name="Wortman J."/>
            <person name="Nusbaum C."/>
            <person name="Birren B."/>
        </authorList>
    </citation>
    <scope>NUCLEOTIDE SEQUENCE [LARGE SCALE GENOMIC DNA]</scope>
    <source>
        <strain evidence="2 3">CBS 83496</strain>
    </source>
</reference>
<dbReference type="RefSeq" id="XP_016250594.1">
    <property type="nucleotide sequence ID" value="XM_016393075.1"/>
</dbReference>
<proteinExistence type="predicted"/>
<dbReference type="PANTHER" id="PTHR37540:SF5">
    <property type="entry name" value="TRANSCRIPTION FACTOR DOMAIN-CONTAINING PROTEIN"/>
    <property type="match status" value="1"/>
</dbReference>
<dbReference type="OrthoDB" id="10582636at2759"/>
<protein>
    <recommendedName>
        <fullName evidence="4">Transcription factor domain-containing protein</fullName>
    </recommendedName>
</protein>
<name>A0A0D2CGW2_9EURO</name>
<feature type="region of interest" description="Disordered" evidence="1">
    <location>
        <begin position="67"/>
        <end position="96"/>
    </location>
</feature>
<dbReference type="GeneID" id="27345321"/>
<dbReference type="EMBL" id="KN847042">
    <property type="protein sequence ID" value="KIW30378.1"/>
    <property type="molecule type" value="Genomic_DNA"/>
</dbReference>
<organism evidence="2 3">
    <name type="scientific">Cladophialophora immunda</name>
    <dbReference type="NCBI Taxonomy" id="569365"/>
    <lineage>
        <taxon>Eukaryota</taxon>
        <taxon>Fungi</taxon>
        <taxon>Dikarya</taxon>
        <taxon>Ascomycota</taxon>
        <taxon>Pezizomycotina</taxon>
        <taxon>Eurotiomycetes</taxon>
        <taxon>Chaetothyriomycetidae</taxon>
        <taxon>Chaetothyriales</taxon>
        <taxon>Herpotrichiellaceae</taxon>
        <taxon>Cladophialophora</taxon>
    </lineage>
</organism>
<evidence type="ECO:0000256" key="1">
    <source>
        <dbReference type="SAM" id="MobiDB-lite"/>
    </source>
</evidence>
<dbReference type="HOGENOM" id="CLU_480579_0_0_1"/>
<accession>A0A0D2CGW2</accession>
<dbReference type="Proteomes" id="UP000054466">
    <property type="component" value="Unassembled WGS sequence"/>
</dbReference>
<dbReference type="PANTHER" id="PTHR37540">
    <property type="entry name" value="TRANSCRIPTION FACTOR (ACR-2), PUTATIVE-RELATED-RELATED"/>
    <property type="match status" value="1"/>
</dbReference>
<feature type="compositionally biased region" description="Basic and acidic residues" evidence="1">
    <location>
        <begin position="70"/>
        <end position="96"/>
    </location>
</feature>
<sequence length="567" mass="63525">MAQQKLVFVHQHSTTSIRDKELQVAEVRSHIARLIHGRRRLTKPALFSRRGTSTHLNLYLSKAVAKKHTTNVEHREAREDPTGHTSKEKADKSSNLREHLFCPSPSTLMQHGNSDPFSASAVQITPQNHSLIATWQTIFVQTVIPSEIQKSSTSLTVWNTEGIDMIECAERLHFVLAWTTLLQSTTMPTLQMKKQLMLEALSHKAAGIVTLRKNLPTLARLTAIRAVWHLMGAELYSGYLTAALTHFHAMVDLVVSGGGLDSLPWELKKLVIVSDMTMSAARKTKPTFKVDEWDPGSVTTVLSESETVLLAIDVSKQQPVSVMVPPRLVHIIEAYRELLAVYRIVADMTDTSRLTDLLLWAHLRQYALTTRVTDIKATIDELPESTSGIDVQRALCVAIDYFSQILWIKNNPQRTVLAPFRHLEDSFEILQRAAELEPSSLTLWIIFVAATVELVLRRRGHGSRYFAARFTATTTRLAFKSAEQVRQSLSCFLYQATTFDYYLNILMSPTQQVEGGVPVHLIQMGSFAPKPPPQDSGLVDVFKQTLTISFGPNQGQESVTVQLEDIS</sequence>
<evidence type="ECO:0008006" key="4">
    <source>
        <dbReference type="Google" id="ProtNLM"/>
    </source>
</evidence>
<evidence type="ECO:0000313" key="3">
    <source>
        <dbReference type="Proteomes" id="UP000054466"/>
    </source>
</evidence>